<dbReference type="PRINTS" id="PR00344">
    <property type="entry name" value="BCTRLSENSOR"/>
</dbReference>
<keyword evidence="4" id="KW-0597">Phosphoprotein</keyword>
<dbReference type="FunFam" id="3.30.565.10:FF:000006">
    <property type="entry name" value="Sensor histidine kinase WalK"/>
    <property type="match status" value="1"/>
</dbReference>
<dbReference type="EC" id="2.7.13.3" evidence="3"/>
<gene>
    <name evidence="15" type="ORF">SAMN04488045_2842</name>
</gene>
<keyword evidence="9" id="KW-0902">Two-component regulatory system</keyword>
<feature type="domain" description="CHASE" evidence="14">
    <location>
        <begin position="71"/>
        <end position="288"/>
    </location>
</feature>
<organism evidence="15 16">
    <name type="scientific">Thalassococcus halodurans</name>
    <dbReference type="NCBI Taxonomy" id="373675"/>
    <lineage>
        <taxon>Bacteria</taxon>
        <taxon>Pseudomonadati</taxon>
        <taxon>Pseudomonadota</taxon>
        <taxon>Alphaproteobacteria</taxon>
        <taxon>Rhodobacterales</taxon>
        <taxon>Roseobacteraceae</taxon>
        <taxon>Thalassococcus</taxon>
    </lineage>
</organism>
<dbReference type="GO" id="GO:0000155">
    <property type="term" value="F:phosphorelay sensor kinase activity"/>
    <property type="evidence" value="ECO:0007669"/>
    <property type="project" value="InterPro"/>
</dbReference>
<dbReference type="InterPro" id="IPR050736">
    <property type="entry name" value="Sensor_HK_Regulatory"/>
</dbReference>
<dbReference type="InterPro" id="IPR036890">
    <property type="entry name" value="HATPase_C_sf"/>
</dbReference>
<evidence type="ECO:0000259" key="14">
    <source>
        <dbReference type="PROSITE" id="PS50839"/>
    </source>
</evidence>
<dbReference type="Gene3D" id="1.10.287.130">
    <property type="match status" value="1"/>
</dbReference>
<dbReference type="InterPro" id="IPR003661">
    <property type="entry name" value="HisK_dim/P_dom"/>
</dbReference>
<dbReference type="EMBL" id="FNUZ01000004">
    <property type="protein sequence ID" value="SEG43618.1"/>
    <property type="molecule type" value="Genomic_DNA"/>
</dbReference>
<keyword evidence="16" id="KW-1185">Reference proteome</keyword>
<dbReference type="PROSITE" id="PS50109">
    <property type="entry name" value="HIS_KIN"/>
    <property type="match status" value="1"/>
</dbReference>
<evidence type="ECO:0000256" key="7">
    <source>
        <dbReference type="ARBA" id="ARBA00022777"/>
    </source>
</evidence>
<name>A0A1H6A4G5_9RHOB</name>
<dbReference type="CDD" id="cd00082">
    <property type="entry name" value="HisKA"/>
    <property type="match status" value="1"/>
</dbReference>
<dbReference type="SMART" id="SM00388">
    <property type="entry name" value="HisKA"/>
    <property type="match status" value="1"/>
</dbReference>
<keyword evidence="8 11" id="KW-1133">Transmembrane helix</keyword>
<evidence type="ECO:0000259" key="12">
    <source>
        <dbReference type="PROSITE" id="PS50109"/>
    </source>
</evidence>
<protein>
    <recommendedName>
        <fullName evidence="3">histidine kinase</fullName>
        <ecNumber evidence="3">2.7.13.3</ecNumber>
    </recommendedName>
</protein>
<comment type="subcellular location">
    <subcellularLocation>
        <location evidence="2">Membrane</location>
    </subcellularLocation>
</comment>
<evidence type="ECO:0000313" key="16">
    <source>
        <dbReference type="Proteomes" id="UP000236752"/>
    </source>
</evidence>
<evidence type="ECO:0000259" key="13">
    <source>
        <dbReference type="PROSITE" id="PS50113"/>
    </source>
</evidence>
<dbReference type="SMART" id="SM01079">
    <property type="entry name" value="CHASE"/>
    <property type="match status" value="1"/>
</dbReference>
<accession>A0A1H6A4G5</accession>
<dbReference type="Proteomes" id="UP000236752">
    <property type="component" value="Unassembled WGS sequence"/>
</dbReference>
<dbReference type="Gene3D" id="3.30.450.20">
    <property type="entry name" value="PAS domain"/>
    <property type="match status" value="1"/>
</dbReference>
<dbReference type="AlphaFoldDB" id="A0A1H6A4G5"/>
<dbReference type="Pfam" id="PF02518">
    <property type="entry name" value="HATPase_c"/>
    <property type="match status" value="1"/>
</dbReference>
<evidence type="ECO:0000256" key="1">
    <source>
        <dbReference type="ARBA" id="ARBA00000085"/>
    </source>
</evidence>
<evidence type="ECO:0000256" key="3">
    <source>
        <dbReference type="ARBA" id="ARBA00012438"/>
    </source>
</evidence>
<dbReference type="InterPro" id="IPR006189">
    <property type="entry name" value="CHASE_dom"/>
</dbReference>
<dbReference type="Pfam" id="PF00512">
    <property type="entry name" value="HisKA"/>
    <property type="match status" value="1"/>
</dbReference>
<sequence>MGQFAGGKLQTLAVLLALLTTAVVSLYFRDIENENALKDFEVLATEGTDALDARLHQYMVGLEGLGGLFDVTGTPDRKTVETYVASLQLDELLPGINGIGFIEYVPADQLDRFLDESAQLGIEDIRVYPPSDRDVRFVIKYIEPYVGNEEALGLDISFEEGRRTAALAARDTGLPHLTPRILLVQDDSKTPGFLLLRPYYAPDAEIETVEQRRAAFKGWVYAPFIGARTLENLTPSQNQAYSFSVYDGEATEPDMLIFDSSAGEQTAHTSFFTTQSQLEIYGRTWTIKWESLPEFEAAKRSNGYIFVMVFGLLLTGLLYALLQNLSQRQKTVEQIVRRKTLDLEAQKIQNESILNNPLLAIMITDAHGKILRRNDASNQILEIGHDYVPNLLTVVPELTGMEGGTRTRLEFQGKDSVKILSVKKNDWTTPHGEKRSTYFLRDITIAEATSAAAINAEKRLDLALQASEIGVFEIDLATGESIVSDMWMHIMNVPDCTKDFDAQAYFEACVDPDDYRMLQANDSACIQGKEERTTTEFRVHLDNGTRWMRSDAFVSSRDANGRALKLVGTQIDITASREMDRVKNEFIATVSHELRTPITAVKGAIGLLKASPDLSLPAPSARLLDIAQTNVDRLTELVNDILDLERVQAGHMRLEYKDIAVNTLLRDAREQILPIAKTANIDVDIQPADNDPVLPMDRSRMLQIMANLLSNACKFAPAGTTIQVGAETVGSQVRIYVRDAGPGVPKSFVPSLFKPFSQADNSDTREKSGTGLGLCIAREIIERMSGQIGYRKTDDNMTEFWVSLTMPESFSSEKQALRLVQ</sequence>
<keyword evidence="6 11" id="KW-0812">Transmembrane</keyword>
<keyword evidence="7 15" id="KW-0418">Kinase</keyword>
<dbReference type="InterPro" id="IPR003594">
    <property type="entry name" value="HATPase_dom"/>
</dbReference>
<proteinExistence type="predicted"/>
<dbReference type="Gene3D" id="3.30.450.350">
    <property type="entry name" value="CHASE domain"/>
    <property type="match status" value="1"/>
</dbReference>
<keyword evidence="5" id="KW-0808">Transferase</keyword>
<dbReference type="PANTHER" id="PTHR43711">
    <property type="entry name" value="TWO-COMPONENT HISTIDINE KINASE"/>
    <property type="match status" value="1"/>
</dbReference>
<evidence type="ECO:0000256" key="8">
    <source>
        <dbReference type="ARBA" id="ARBA00022989"/>
    </source>
</evidence>
<evidence type="ECO:0000256" key="4">
    <source>
        <dbReference type="ARBA" id="ARBA00022553"/>
    </source>
</evidence>
<evidence type="ECO:0000256" key="11">
    <source>
        <dbReference type="SAM" id="Phobius"/>
    </source>
</evidence>
<evidence type="ECO:0000256" key="5">
    <source>
        <dbReference type="ARBA" id="ARBA00022679"/>
    </source>
</evidence>
<dbReference type="InterPro" id="IPR005467">
    <property type="entry name" value="His_kinase_dom"/>
</dbReference>
<dbReference type="SUPFAM" id="SSF47384">
    <property type="entry name" value="Homodimeric domain of signal transducing histidine kinase"/>
    <property type="match status" value="1"/>
</dbReference>
<dbReference type="InterPro" id="IPR000700">
    <property type="entry name" value="PAS-assoc_C"/>
</dbReference>
<evidence type="ECO:0000256" key="2">
    <source>
        <dbReference type="ARBA" id="ARBA00004370"/>
    </source>
</evidence>
<feature type="domain" description="PAC" evidence="13">
    <location>
        <begin position="533"/>
        <end position="585"/>
    </location>
</feature>
<dbReference type="GO" id="GO:0016020">
    <property type="term" value="C:membrane"/>
    <property type="evidence" value="ECO:0007669"/>
    <property type="project" value="UniProtKB-SubCell"/>
</dbReference>
<feature type="domain" description="Histidine kinase" evidence="12">
    <location>
        <begin position="589"/>
        <end position="808"/>
    </location>
</feature>
<dbReference type="SMART" id="SM00387">
    <property type="entry name" value="HATPase_c"/>
    <property type="match status" value="1"/>
</dbReference>
<dbReference type="SUPFAM" id="SSF55874">
    <property type="entry name" value="ATPase domain of HSP90 chaperone/DNA topoisomerase II/histidine kinase"/>
    <property type="match status" value="1"/>
</dbReference>
<evidence type="ECO:0000313" key="15">
    <source>
        <dbReference type="EMBL" id="SEG43618.1"/>
    </source>
</evidence>
<reference evidence="15 16" key="1">
    <citation type="submission" date="2016-10" db="EMBL/GenBank/DDBJ databases">
        <authorList>
            <person name="de Groot N.N."/>
        </authorList>
    </citation>
    <scope>NUCLEOTIDE SEQUENCE [LARGE SCALE GENOMIC DNA]</scope>
    <source>
        <strain evidence="15 16">DSM 26915</strain>
    </source>
</reference>
<dbReference type="PANTHER" id="PTHR43711:SF1">
    <property type="entry name" value="HISTIDINE KINASE 1"/>
    <property type="match status" value="1"/>
</dbReference>
<comment type="catalytic activity">
    <reaction evidence="1">
        <text>ATP + protein L-histidine = ADP + protein N-phospho-L-histidine.</text>
        <dbReference type="EC" id="2.7.13.3"/>
    </reaction>
</comment>
<evidence type="ECO:0000256" key="9">
    <source>
        <dbReference type="ARBA" id="ARBA00023012"/>
    </source>
</evidence>
<dbReference type="InterPro" id="IPR036097">
    <property type="entry name" value="HisK_dim/P_sf"/>
</dbReference>
<dbReference type="Gene3D" id="3.30.565.10">
    <property type="entry name" value="Histidine kinase-like ATPase, C-terminal domain"/>
    <property type="match status" value="1"/>
</dbReference>
<keyword evidence="10 11" id="KW-0472">Membrane</keyword>
<feature type="transmembrane region" description="Helical" evidence="11">
    <location>
        <begin position="303"/>
        <end position="322"/>
    </location>
</feature>
<dbReference type="SUPFAM" id="SSF55785">
    <property type="entry name" value="PYP-like sensor domain (PAS domain)"/>
    <property type="match status" value="1"/>
</dbReference>
<dbReference type="Pfam" id="PF03924">
    <property type="entry name" value="CHASE"/>
    <property type="match status" value="1"/>
</dbReference>
<dbReference type="FunFam" id="1.10.287.130:FF:000001">
    <property type="entry name" value="Two-component sensor histidine kinase"/>
    <property type="match status" value="1"/>
</dbReference>
<dbReference type="InterPro" id="IPR004358">
    <property type="entry name" value="Sig_transdc_His_kin-like_C"/>
</dbReference>
<evidence type="ECO:0000256" key="6">
    <source>
        <dbReference type="ARBA" id="ARBA00022692"/>
    </source>
</evidence>
<dbReference type="InterPro" id="IPR035965">
    <property type="entry name" value="PAS-like_dom_sf"/>
</dbReference>
<dbReference type="PROSITE" id="PS50113">
    <property type="entry name" value="PAC"/>
    <property type="match status" value="1"/>
</dbReference>
<dbReference type="PROSITE" id="PS50839">
    <property type="entry name" value="CHASE"/>
    <property type="match status" value="1"/>
</dbReference>
<dbReference type="InterPro" id="IPR042240">
    <property type="entry name" value="CHASE_sf"/>
</dbReference>
<evidence type="ECO:0000256" key="10">
    <source>
        <dbReference type="ARBA" id="ARBA00023136"/>
    </source>
</evidence>